<dbReference type="PANTHER" id="PTHR46915:SF2">
    <property type="entry name" value="UBIQUITIN-LIKE PROTEASE 4"/>
    <property type="match status" value="1"/>
</dbReference>
<dbReference type="SUPFAM" id="SSF54001">
    <property type="entry name" value="Cysteine proteinases"/>
    <property type="match status" value="1"/>
</dbReference>
<dbReference type="GO" id="GO:0016926">
    <property type="term" value="P:protein desumoylation"/>
    <property type="evidence" value="ECO:0007669"/>
    <property type="project" value="UniProtKB-ARBA"/>
</dbReference>
<dbReference type="AlphaFoldDB" id="A0A9P6BCC1"/>
<proteinExistence type="inferred from homology"/>
<evidence type="ECO:0000256" key="4">
    <source>
        <dbReference type="ARBA" id="ARBA00022807"/>
    </source>
</evidence>
<organism evidence="6 7">
    <name type="scientific">Crepidotus variabilis</name>
    <dbReference type="NCBI Taxonomy" id="179855"/>
    <lineage>
        <taxon>Eukaryota</taxon>
        <taxon>Fungi</taxon>
        <taxon>Dikarya</taxon>
        <taxon>Basidiomycota</taxon>
        <taxon>Agaricomycotina</taxon>
        <taxon>Agaricomycetes</taxon>
        <taxon>Agaricomycetidae</taxon>
        <taxon>Agaricales</taxon>
        <taxon>Agaricineae</taxon>
        <taxon>Crepidotaceae</taxon>
        <taxon>Crepidotus</taxon>
    </lineage>
</organism>
<dbReference type="OrthoDB" id="1939479at2759"/>
<dbReference type="GO" id="GO:0019783">
    <property type="term" value="F:ubiquitin-like protein peptidase activity"/>
    <property type="evidence" value="ECO:0007669"/>
    <property type="project" value="UniProtKB-ARBA"/>
</dbReference>
<reference evidence="6" key="1">
    <citation type="submission" date="2020-11" db="EMBL/GenBank/DDBJ databases">
        <authorList>
            <consortium name="DOE Joint Genome Institute"/>
            <person name="Ahrendt S."/>
            <person name="Riley R."/>
            <person name="Andreopoulos W."/>
            <person name="Labutti K."/>
            <person name="Pangilinan J."/>
            <person name="Ruiz-Duenas F.J."/>
            <person name="Barrasa J.M."/>
            <person name="Sanchez-Garcia M."/>
            <person name="Camarero S."/>
            <person name="Miyauchi S."/>
            <person name="Serrano A."/>
            <person name="Linde D."/>
            <person name="Babiker R."/>
            <person name="Drula E."/>
            <person name="Ayuso-Fernandez I."/>
            <person name="Pacheco R."/>
            <person name="Padilla G."/>
            <person name="Ferreira P."/>
            <person name="Barriuso J."/>
            <person name="Kellner H."/>
            <person name="Castanera R."/>
            <person name="Alfaro M."/>
            <person name="Ramirez L."/>
            <person name="Pisabarro A.G."/>
            <person name="Kuo A."/>
            <person name="Tritt A."/>
            <person name="Lipzen A."/>
            <person name="He G."/>
            <person name="Yan M."/>
            <person name="Ng V."/>
            <person name="Cullen D."/>
            <person name="Martin F."/>
            <person name="Rosso M.-N."/>
            <person name="Henrissat B."/>
            <person name="Hibbett D."/>
            <person name="Martinez A.T."/>
            <person name="Grigoriev I.V."/>
        </authorList>
    </citation>
    <scope>NUCLEOTIDE SEQUENCE</scope>
    <source>
        <strain evidence="6">CBS 506.95</strain>
    </source>
</reference>
<dbReference type="EMBL" id="MU158043">
    <property type="protein sequence ID" value="KAF9521495.1"/>
    <property type="molecule type" value="Genomic_DNA"/>
</dbReference>
<dbReference type="PANTHER" id="PTHR46915">
    <property type="entry name" value="UBIQUITIN-LIKE PROTEASE 4-RELATED"/>
    <property type="match status" value="1"/>
</dbReference>
<keyword evidence="2" id="KW-0645">Protease</keyword>
<name>A0A9P6BCC1_9AGAR</name>
<evidence type="ECO:0000256" key="2">
    <source>
        <dbReference type="ARBA" id="ARBA00022670"/>
    </source>
</evidence>
<comment type="similarity">
    <text evidence="1">Belongs to the peptidase C48 family.</text>
</comment>
<dbReference type="InterPro" id="IPR003653">
    <property type="entry name" value="Peptidase_C48_C"/>
</dbReference>
<evidence type="ECO:0000313" key="6">
    <source>
        <dbReference type="EMBL" id="KAF9521495.1"/>
    </source>
</evidence>
<keyword evidence="3" id="KW-0378">Hydrolase</keyword>
<feature type="non-terminal residue" evidence="6">
    <location>
        <position position="1"/>
    </location>
</feature>
<dbReference type="GO" id="GO:0008234">
    <property type="term" value="F:cysteine-type peptidase activity"/>
    <property type="evidence" value="ECO:0007669"/>
    <property type="project" value="UniProtKB-KW"/>
</dbReference>
<dbReference type="GO" id="GO:0006508">
    <property type="term" value="P:proteolysis"/>
    <property type="evidence" value="ECO:0007669"/>
    <property type="project" value="UniProtKB-KW"/>
</dbReference>
<sequence>LSASEDEEVTKILNQSGQVAIVGRYSLTDKDMERLKPFGWLNDEILNCYCEMIRGRARHSKLDWQLLTHPSRVTVTNRNVLVFDSFFFSKLSKGYFECNINRWTKNENIFAKDLILIPVNHSNNHWTAACINFLEKRIE</sequence>
<dbReference type="Proteomes" id="UP000807306">
    <property type="component" value="Unassembled WGS sequence"/>
</dbReference>
<dbReference type="Pfam" id="PF02902">
    <property type="entry name" value="Peptidase_C48"/>
    <property type="match status" value="1"/>
</dbReference>
<feature type="non-terminal residue" evidence="6">
    <location>
        <position position="139"/>
    </location>
</feature>
<keyword evidence="7" id="KW-1185">Reference proteome</keyword>
<evidence type="ECO:0000256" key="3">
    <source>
        <dbReference type="ARBA" id="ARBA00022801"/>
    </source>
</evidence>
<evidence type="ECO:0000313" key="7">
    <source>
        <dbReference type="Proteomes" id="UP000807306"/>
    </source>
</evidence>
<evidence type="ECO:0000259" key="5">
    <source>
        <dbReference type="PROSITE" id="PS50600"/>
    </source>
</evidence>
<keyword evidence="4" id="KW-0788">Thiol protease</keyword>
<gene>
    <name evidence="6" type="ORF">CPB83DRAFT_926533</name>
</gene>
<dbReference type="InterPro" id="IPR038765">
    <property type="entry name" value="Papain-like_cys_pep_sf"/>
</dbReference>
<comment type="caution">
    <text evidence="6">The sequence shown here is derived from an EMBL/GenBank/DDBJ whole genome shotgun (WGS) entry which is preliminary data.</text>
</comment>
<dbReference type="Gene3D" id="3.40.395.10">
    <property type="entry name" value="Adenoviral Proteinase, Chain A"/>
    <property type="match status" value="1"/>
</dbReference>
<feature type="domain" description="Ubiquitin-like protease family profile" evidence="5">
    <location>
        <begin position="25"/>
        <end position="139"/>
    </location>
</feature>
<dbReference type="PROSITE" id="PS50600">
    <property type="entry name" value="ULP_PROTEASE"/>
    <property type="match status" value="1"/>
</dbReference>
<evidence type="ECO:0000256" key="1">
    <source>
        <dbReference type="ARBA" id="ARBA00005234"/>
    </source>
</evidence>
<protein>
    <recommendedName>
        <fullName evidence="5">Ubiquitin-like protease family profile domain-containing protein</fullName>
    </recommendedName>
</protein>
<accession>A0A9P6BCC1</accession>